<dbReference type="EMBL" id="FOMT01000001">
    <property type="protein sequence ID" value="SFD52791.1"/>
    <property type="molecule type" value="Genomic_DNA"/>
</dbReference>
<dbReference type="InterPro" id="IPR013783">
    <property type="entry name" value="Ig-like_fold"/>
</dbReference>
<dbReference type="STRING" id="1045775.SAMN05216378_0326"/>
<evidence type="ECO:0000259" key="4">
    <source>
        <dbReference type="Pfam" id="PF00703"/>
    </source>
</evidence>
<dbReference type="InterPro" id="IPR023232">
    <property type="entry name" value="Glyco_hydro_2_AS"/>
</dbReference>
<evidence type="ECO:0000256" key="3">
    <source>
        <dbReference type="ARBA" id="ARBA00023295"/>
    </source>
</evidence>
<feature type="domain" description="Glycoside hydrolase family 2 immunoglobulin-like beta-sandwich" evidence="4">
    <location>
        <begin position="192"/>
        <end position="303"/>
    </location>
</feature>
<keyword evidence="2 7" id="KW-0378">Hydrolase</keyword>
<dbReference type="Pfam" id="PF02837">
    <property type="entry name" value="Glyco_hydro_2_N"/>
    <property type="match status" value="1"/>
</dbReference>
<dbReference type="Gene3D" id="2.60.40.10">
    <property type="entry name" value="Immunoglobulins"/>
    <property type="match status" value="1"/>
</dbReference>
<protein>
    <submittedName>
        <fullName evidence="7">Glycosyl hydrolases family 2</fullName>
    </submittedName>
</protein>
<reference evidence="8" key="1">
    <citation type="submission" date="2016-10" db="EMBL/GenBank/DDBJ databases">
        <authorList>
            <person name="Varghese N."/>
            <person name="Submissions S."/>
        </authorList>
    </citation>
    <scope>NUCLEOTIDE SEQUENCE [LARGE SCALE GENOMIC DNA]</scope>
    <source>
        <strain evidence="8">CGMCC 1.10784</strain>
    </source>
</reference>
<dbReference type="PANTHER" id="PTHR42732">
    <property type="entry name" value="BETA-GALACTOSIDASE"/>
    <property type="match status" value="1"/>
</dbReference>
<proteinExistence type="inferred from homology"/>
<comment type="similarity">
    <text evidence="1">Belongs to the glycosyl hydrolase 2 family.</text>
</comment>
<dbReference type="Pfam" id="PF00703">
    <property type="entry name" value="Glyco_hydro_2"/>
    <property type="match status" value="1"/>
</dbReference>
<accession>A0A1I1T2G5</accession>
<evidence type="ECO:0000313" key="8">
    <source>
        <dbReference type="Proteomes" id="UP000198855"/>
    </source>
</evidence>
<organism evidence="7 8">
    <name type="scientific">Paenibacillus catalpae</name>
    <dbReference type="NCBI Taxonomy" id="1045775"/>
    <lineage>
        <taxon>Bacteria</taxon>
        <taxon>Bacillati</taxon>
        <taxon>Bacillota</taxon>
        <taxon>Bacilli</taxon>
        <taxon>Bacillales</taxon>
        <taxon>Paenibacillaceae</taxon>
        <taxon>Paenibacillus</taxon>
    </lineage>
</organism>
<dbReference type="SUPFAM" id="SSF49303">
    <property type="entry name" value="beta-Galactosidase/glucuronidase domain"/>
    <property type="match status" value="1"/>
</dbReference>
<dbReference type="InterPro" id="IPR006104">
    <property type="entry name" value="Glyco_hydro_2_N"/>
</dbReference>
<dbReference type="SUPFAM" id="SSF49785">
    <property type="entry name" value="Galactose-binding domain-like"/>
    <property type="match status" value="1"/>
</dbReference>
<dbReference type="GO" id="GO:0005975">
    <property type="term" value="P:carbohydrate metabolic process"/>
    <property type="evidence" value="ECO:0007669"/>
    <property type="project" value="InterPro"/>
</dbReference>
<dbReference type="InterPro" id="IPR006103">
    <property type="entry name" value="Glyco_hydro_2_cat"/>
</dbReference>
<evidence type="ECO:0000259" key="6">
    <source>
        <dbReference type="Pfam" id="PF02837"/>
    </source>
</evidence>
<evidence type="ECO:0000313" key="7">
    <source>
        <dbReference type="EMBL" id="SFD52791.1"/>
    </source>
</evidence>
<dbReference type="OrthoDB" id="9801077at2"/>
<sequence>MRTTYSLNGDWDFMPLFENESGFDLPADIVYEEQKVQVPSSWRSSYMRASGKSFGEIPEHGYSPYDLYGYPKEWSRADAGVLHRVFRVPAAMTEQESRIFLRFDGIMQKAAIYLDHHQIAVWQDGYLPLRVEVTERVKAGAAHHLHVVCGSFEKVTLSSGQSKITGLAGSWFGALARGIWQDVYLESKPVVSLSDVTIRTSVREGRLDVHAEISLPAMMAEKTGTFKIRLFVRESGLLSPVLSAEAPAGGWIQNRESSQIHFRLPWEDAKLWNPDHPFLYTLELVLMDGEQRLDRLEERFGFREISTDGPRFFLNGTPLNLRGDSWHFQGGIQQTKEYVRNWYRMCKEAGVNCIRLHAEPHPVYYLDIADEEGMLLVDETAIYGSSKSMMADHPEFIANCKDHIRRLVERDKNHPSLIMWSLQNEMRWVDGRDGYKQHIPSMMTLIRELDPTRPIILEGDNRLLARELTEVESRHYNIDGTIDGWDRKVPLVFGEHGGWWYICPQNSSMYVGHLAYRDTDECTKGLAEKERLFIEYARRQEVSGLSTFNFAHYFMRAMPERDIPLQRDERGTTEPRLKMIPRYSLTLNNGLLPKEYPSYRKNPSFDMLAAAFKPATIIPADYNRSFFDHEPIIRSFDVYNDTLYTHQTRLVCEVRQAGRLIHAETQEFVQRPAERITATLTWKPEPADEVSPLHFHAELLHDNVPVHELNLGFKLYPSRYLTEPIALKRPVVYTGGEQDYRIINALLPACERTSPGQIGQLTPEHLLVVGSKLEDPDGQLEGDLNRYVDHGGRVLLLEQLHLSFGQLAVSRQDFMRAHTGNYDHPVLQGLDNDDLRFWHEELREDGPLPIMQAAFEKPVKGNISMILECSAGDFGDGGDLWSPLLEYRSKNGLFIANQLELMDNFHRVPQACLLLRNLLAYAGSVETVAAVRTGVLAVPGGKAEAFFHSIGLAFDLLEDLLSLQLDEYGLIVAEPSLLADHSSVIALQRFAEKGGRLVILPSTVGHESALTTLVGLPVTIREQETYHLEADYSMPAVQGFSPVDLFGYDKVFLSLRDVVNRPLGTHSLSVDGAAALCTSVEGTAWYDYFIGQHTDEYSRMALVELNRDKVKPAECYVLQTQAGQGLCVFSQLLMETESDKSIRLYTRLLANLGAAFDDGLLSSRKGDNQWAVEKIMAMPCRPYVDYEAMKAYYIDPEFSLNNLGEGLYGWMQKKERSSKDGAFRIPNPNGERWFLSCFVYLLDPAYEEKHGKLLVTTNSSYEIYLNGAHVPDPEEKIILKAGINRLIAIVDDMEKDIRFGMVFRNSDGTYMRHLKYSLTLDEVEPK</sequence>
<dbReference type="InterPro" id="IPR051913">
    <property type="entry name" value="GH2_Domain-Containing"/>
</dbReference>
<dbReference type="GO" id="GO:0004553">
    <property type="term" value="F:hydrolase activity, hydrolyzing O-glycosyl compounds"/>
    <property type="evidence" value="ECO:0007669"/>
    <property type="project" value="InterPro"/>
</dbReference>
<keyword evidence="8" id="KW-1185">Reference proteome</keyword>
<dbReference type="InterPro" id="IPR008979">
    <property type="entry name" value="Galactose-bd-like_sf"/>
</dbReference>
<evidence type="ECO:0000256" key="2">
    <source>
        <dbReference type="ARBA" id="ARBA00022801"/>
    </source>
</evidence>
<feature type="domain" description="Glycoside hydrolase family 2 catalytic" evidence="5">
    <location>
        <begin position="311"/>
        <end position="482"/>
    </location>
</feature>
<dbReference type="Pfam" id="PF02836">
    <property type="entry name" value="Glyco_hydro_2_C"/>
    <property type="match status" value="1"/>
</dbReference>
<evidence type="ECO:0000256" key="1">
    <source>
        <dbReference type="ARBA" id="ARBA00007401"/>
    </source>
</evidence>
<dbReference type="Gene3D" id="2.60.120.260">
    <property type="entry name" value="Galactose-binding domain-like"/>
    <property type="match status" value="1"/>
</dbReference>
<dbReference type="RefSeq" id="WP_091180246.1">
    <property type="nucleotide sequence ID" value="NZ_FOMT01000001.1"/>
</dbReference>
<keyword evidence="3" id="KW-0326">Glycosidase</keyword>
<dbReference type="InterPro" id="IPR017853">
    <property type="entry name" value="GH"/>
</dbReference>
<feature type="domain" description="Glycosyl hydrolases family 2 sugar binding" evidence="6">
    <location>
        <begin position="6"/>
        <end position="149"/>
    </location>
</feature>
<name>A0A1I1T2G5_9BACL</name>
<dbReference type="PROSITE" id="PS00608">
    <property type="entry name" value="GLYCOSYL_HYDROL_F2_2"/>
    <property type="match status" value="1"/>
</dbReference>
<evidence type="ECO:0000259" key="5">
    <source>
        <dbReference type="Pfam" id="PF02836"/>
    </source>
</evidence>
<gene>
    <name evidence="7" type="ORF">SAMN05216378_0326</name>
</gene>
<dbReference type="PANTHER" id="PTHR42732:SF1">
    <property type="entry name" value="BETA-MANNOSIDASE"/>
    <property type="match status" value="1"/>
</dbReference>
<dbReference type="InterPro" id="IPR036156">
    <property type="entry name" value="Beta-gal/glucu_dom_sf"/>
</dbReference>
<dbReference type="Proteomes" id="UP000198855">
    <property type="component" value="Unassembled WGS sequence"/>
</dbReference>
<dbReference type="InterPro" id="IPR006102">
    <property type="entry name" value="Ig-like_GH2"/>
</dbReference>
<dbReference type="SUPFAM" id="SSF51445">
    <property type="entry name" value="(Trans)glycosidases"/>
    <property type="match status" value="1"/>
</dbReference>
<dbReference type="Gene3D" id="3.20.20.80">
    <property type="entry name" value="Glycosidases"/>
    <property type="match status" value="1"/>
</dbReference>